<feature type="region of interest" description="Disordered" evidence="1">
    <location>
        <begin position="842"/>
        <end position="861"/>
    </location>
</feature>
<dbReference type="Pfam" id="PF13087">
    <property type="entry name" value="AAA_12"/>
    <property type="match status" value="1"/>
</dbReference>
<dbReference type="InterPro" id="IPR045055">
    <property type="entry name" value="DNA2/NAM7-like"/>
</dbReference>
<dbReference type="Proteomes" id="UP000748756">
    <property type="component" value="Unassembled WGS sequence"/>
</dbReference>
<gene>
    <name evidence="4" type="ORF">BG015_011158</name>
</gene>
<feature type="domain" description="DNA2/NAM7 helicase-like C-terminal" evidence="3">
    <location>
        <begin position="1073"/>
        <end position="1309"/>
    </location>
</feature>
<feature type="region of interest" description="Disordered" evidence="1">
    <location>
        <begin position="1"/>
        <end position="43"/>
    </location>
</feature>
<comment type="caution">
    <text evidence="4">The sequence shown here is derived from an EMBL/GenBank/DDBJ whole genome shotgun (WGS) entry which is preliminary data.</text>
</comment>
<feature type="domain" description="DNA2/NAM7 helicase helicase" evidence="2">
    <location>
        <begin position="694"/>
        <end position="1056"/>
    </location>
</feature>
<dbReference type="Pfam" id="PF13086">
    <property type="entry name" value="AAA_11"/>
    <property type="match status" value="1"/>
</dbReference>
<evidence type="ECO:0000259" key="2">
    <source>
        <dbReference type="Pfam" id="PF13086"/>
    </source>
</evidence>
<evidence type="ECO:0000256" key="1">
    <source>
        <dbReference type="SAM" id="MobiDB-lite"/>
    </source>
</evidence>
<dbReference type="OrthoDB" id="2423195at2759"/>
<dbReference type="SUPFAM" id="SSF52540">
    <property type="entry name" value="P-loop containing nucleoside triphosphate hydrolases"/>
    <property type="match status" value="1"/>
</dbReference>
<protein>
    <recommendedName>
        <fullName evidence="6">P-loop containing nucleoside triphosphate hydrolase protein</fullName>
    </recommendedName>
</protein>
<feature type="non-terminal residue" evidence="4">
    <location>
        <position position="1"/>
    </location>
</feature>
<accession>A0A9P5V830</accession>
<dbReference type="Gene3D" id="3.40.50.300">
    <property type="entry name" value="P-loop containing nucleotide triphosphate hydrolases"/>
    <property type="match status" value="3"/>
</dbReference>
<keyword evidence="5" id="KW-1185">Reference proteome</keyword>
<dbReference type="EMBL" id="JAAAUQ010000846">
    <property type="protein sequence ID" value="KAF9147227.1"/>
    <property type="molecule type" value="Genomic_DNA"/>
</dbReference>
<dbReference type="InterPro" id="IPR041677">
    <property type="entry name" value="DNA2/NAM7_AAA_11"/>
</dbReference>
<proteinExistence type="predicted"/>
<evidence type="ECO:0000313" key="4">
    <source>
        <dbReference type="EMBL" id="KAF9147227.1"/>
    </source>
</evidence>
<reference evidence="4" key="1">
    <citation type="journal article" date="2020" name="Fungal Divers.">
        <title>Resolving the Mortierellaceae phylogeny through synthesis of multi-gene phylogenetics and phylogenomics.</title>
        <authorList>
            <person name="Vandepol N."/>
            <person name="Liber J."/>
            <person name="Desiro A."/>
            <person name="Na H."/>
            <person name="Kennedy M."/>
            <person name="Barry K."/>
            <person name="Grigoriev I.V."/>
            <person name="Miller A.N."/>
            <person name="O'Donnell K."/>
            <person name="Stajich J.E."/>
            <person name="Bonito G."/>
        </authorList>
    </citation>
    <scope>NUCLEOTIDE SEQUENCE</scope>
    <source>
        <strain evidence="4">NRRL 6426</strain>
    </source>
</reference>
<dbReference type="InterPro" id="IPR027417">
    <property type="entry name" value="P-loop_NTPase"/>
</dbReference>
<feature type="region of interest" description="Disordered" evidence="1">
    <location>
        <begin position="347"/>
        <end position="372"/>
    </location>
</feature>
<dbReference type="GO" id="GO:0031048">
    <property type="term" value="P:regulatory ncRNA-mediated heterochromatin formation"/>
    <property type="evidence" value="ECO:0007669"/>
    <property type="project" value="TreeGrafter"/>
</dbReference>
<dbReference type="InterPro" id="IPR041679">
    <property type="entry name" value="DNA2/NAM7-like_C"/>
</dbReference>
<dbReference type="GO" id="GO:0031380">
    <property type="term" value="C:nuclear RNA-directed RNA polymerase complex"/>
    <property type="evidence" value="ECO:0007669"/>
    <property type="project" value="TreeGrafter"/>
</dbReference>
<dbReference type="CDD" id="cd18808">
    <property type="entry name" value="SF1_C_Upf1"/>
    <property type="match status" value="1"/>
</dbReference>
<name>A0A9P5V830_9FUNG</name>
<evidence type="ECO:0000313" key="5">
    <source>
        <dbReference type="Proteomes" id="UP000748756"/>
    </source>
</evidence>
<dbReference type="PANTHER" id="PTHR10887:SF445">
    <property type="entry name" value="NFX1-TYPE ZINC FINGER-CONTAINING PROTEIN 1"/>
    <property type="match status" value="1"/>
</dbReference>
<dbReference type="PANTHER" id="PTHR10887">
    <property type="entry name" value="DNA2/NAM7 HELICASE FAMILY"/>
    <property type="match status" value="1"/>
</dbReference>
<feature type="compositionally biased region" description="Low complexity" evidence="1">
    <location>
        <begin position="347"/>
        <end position="362"/>
    </location>
</feature>
<organism evidence="4 5">
    <name type="scientific">Linnemannia schmuckeri</name>
    <dbReference type="NCBI Taxonomy" id="64567"/>
    <lineage>
        <taxon>Eukaryota</taxon>
        <taxon>Fungi</taxon>
        <taxon>Fungi incertae sedis</taxon>
        <taxon>Mucoromycota</taxon>
        <taxon>Mortierellomycotina</taxon>
        <taxon>Mortierellomycetes</taxon>
        <taxon>Mortierellales</taxon>
        <taxon>Mortierellaceae</taxon>
        <taxon>Linnemannia</taxon>
    </lineage>
</organism>
<evidence type="ECO:0008006" key="6">
    <source>
        <dbReference type="Google" id="ProtNLM"/>
    </source>
</evidence>
<evidence type="ECO:0000259" key="3">
    <source>
        <dbReference type="Pfam" id="PF13087"/>
    </source>
</evidence>
<dbReference type="GO" id="GO:0004386">
    <property type="term" value="F:helicase activity"/>
    <property type="evidence" value="ECO:0007669"/>
    <property type="project" value="InterPro"/>
</dbReference>
<feature type="compositionally biased region" description="Basic and acidic residues" evidence="1">
    <location>
        <begin position="19"/>
        <end position="36"/>
    </location>
</feature>
<sequence length="1364" mass="153069">MFHRGASAFSHARGQGSRGQERGRGREFSRGDRGRGGLDVSRGGYFGKGRGRGAWAGFSDQEQTDIMATRQDTTHISSEGTDDLIVPSPSGGEIDLAMQVLQSDRLDALQSRVQIRKFLQSCLLNLSNHHSADTSAVFYNLASGKGLTKLHHIMLYPEPVEDGGDIISSTVTFQSITLPLIGLLTRQSLCQSALTHESNRIYGLVQELCHPFLGLRVLPIMHSFLEQDLTDVPSSASLLYPQRQPHEHQQHQQRQDSHSSTAMPHCALIAILRLVYQLVMRFPNSISGTATLVSDLSILVDRCRLQSVTGNAKQVLFNSILTAEMARLSTTVRNNIRVSGGYGDQSLQTISSSIPSQPSGGPDDFAPHDPRRDNDYAMIDEINIFPSRGAVLCSTEPFLPINDYNEPLVHFLPRGWSRLLDIHFRLSRQDFMNPLCTGIRAFIDLLGATDKSYDQDFVDPKEPRRHIKDNVSLNVYSNVKFLDVCTHGNQAGQTTVVFDQPIKVRDLNCKERREFWELSRNRLMHGNIVCFVRWSHIQFRDHQVVVALIQKRDIDELCKSELTAHIHVSLLDPVSYPMVFAPLQSPSSNNEQWFMVECSGAFFKSVRPVLRALQESQSWALPFGKYIAPTDEEIARAAQSLNVSTIDPPLYTTMPEFEFDLSVLLLNGGVCKLNVGDPESVHRAVTVLRERSSLDSAQALTLVETLGREIALISGPPGSGKTKIGVDLMRVLLHNKKAMNCGPILVVCNTNHALDQFLEHLLDEGITSIVRVGSQSKSHRLQDYNLKPIMLNWKKPYAVKRGLVDAFTASEKAARAIRDLTLVLKSGYFDWKHVRERFNPAQRHQFEDSPSSPVAWKDDMTSQRGQMTGRIAYERWITGKDLDEKRADNHFADEEDREGVRPTNTFVALNGDALETVGAPFYDTPISDRTIPSLGGDVWSMSMEERNCLIEHWKPDIIRSIEEELELHQRYLKSAEGSKYRIYDELRRLIISGTDIIGMTTTSSAKFHDLLVSVAPKVILCEDAGEVLESHILTALSPTTQHLILIGDHLQIRPKVWTYNLSSESSVGKKYNLDKSLFERLAASDTNPLPVSRLTIQRRMRPEISNLIRNIYYPYLKDGGRVCQYPNVEGMDSNLFFMDHGHSEDKKYPFGQQSFSNTFEVEMIEALAVHLIKNGYDQPGDIVILTPYLGQLAKIRNHLKERFVVLVHDHDAERLDAGGVEGFYEKFHETQSHNKSHTTEDARQHQITVRTIENFQGEEAKIVLISLVRSKTDFDDNELFGSVGFLKSPGRANVLLSRAQHGMFLIGNAGIMARPEHGIWPAILAELRQSSRVGQGFPIVCKNHPETRRIVCSAEGLQAAAPDG</sequence>
<dbReference type="InterPro" id="IPR047187">
    <property type="entry name" value="SF1_C_Upf1"/>
</dbReference>